<organism evidence="1 2">
    <name type="scientific">Ignisphaera aggregans</name>
    <dbReference type="NCBI Taxonomy" id="334771"/>
    <lineage>
        <taxon>Archaea</taxon>
        <taxon>Thermoproteota</taxon>
        <taxon>Thermoprotei</taxon>
        <taxon>Desulfurococcales</taxon>
        <taxon>Desulfurococcaceae</taxon>
        <taxon>Ignisphaera</taxon>
    </lineage>
</organism>
<reference evidence="1" key="1">
    <citation type="journal article" date="2020" name="ISME J.">
        <title>Gammaproteobacteria mediating utilization of methyl-, sulfur- and petroleum organic compounds in deep ocean hydrothermal plumes.</title>
        <authorList>
            <person name="Zhou Z."/>
            <person name="Liu Y."/>
            <person name="Pan J."/>
            <person name="Cron B.R."/>
            <person name="Toner B.M."/>
            <person name="Anantharaman K."/>
            <person name="Breier J.A."/>
            <person name="Dick G.J."/>
            <person name="Li M."/>
        </authorList>
    </citation>
    <scope>NUCLEOTIDE SEQUENCE</scope>
    <source>
        <strain evidence="1">SZUA-1435</strain>
    </source>
</reference>
<dbReference type="Proteomes" id="UP000605805">
    <property type="component" value="Unassembled WGS sequence"/>
</dbReference>
<comment type="caution">
    <text evidence="1">The sequence shown here is derived from an EMBL/GenBank/DDBJ whole genome shotgun (WGS) entry which is preliminary data.</text>
</comment>
<dbReference type="EMBL" id="DQTV01000093">
    <property type="protein sequence ID" value="HIP57394.1"/>
    <property type="molecule type" value="Genomic_DNA"/>
</dbReference>
<evidence type="ECO:0000313" key="1">
    <source>
        <dbReference type="EMBL" id="HIP57394.1"/>
    </source>
</evidence>
<sequence>MLRDLLNRFRKRTPVLLGTVSVEDLRKLYEILQILRVSLVESFDMIKDRRLRDVYDAFSYMMLHYDKLCQFLRRVVNAPLYEDLQNRRHSVDEMISSLPVELALRVRNLASYIRALQSYAATASPNAIRSIILDISGAVDDIANIINSVLR</sequence>
<dbReference type="AlphaFoldDB" id="A0A833DUP3"/>
<name>A0A833DUP3_9CREN</name>
<protein>
    <submittedName>
        <fullName evidence="1">Uncharacterized protein</fullName>
    </submittedName>
</protein>
<proteinExistence type="predicted"/>
<evidence type="ECO:0000313" key="2">
    <source>
        <dbReference type="Proteomes" id="UP000605805"/>
    </source>
</evidence>
<accession>A0A833DUP3</accession>
<gene>
    <name evidence="1" type="ORF">EYH02_04935</name>
</gene>